<dbReference type="Pfam" id="PF10502">
    <property type="entry name" value="Peptidase_S26"/>
    <property type="match status" value="1"/>
</dbReference>
<dbReference type="SUPFAM" id="SSF51306">
    <property type="entry name" value="LexA/Signal peptidase"/>
    <property type="match status" value="1"/>
</dbReference>
<dbReference type="GO" id="GO:0006465">
    <property type="term" value="P:signal peptide processing"/>
    <property type="evidence" value="ECO:0007669"/>
    <property type="project" value="InterPro"/>
</dbReference>
<dbReference type="NCBIfam" id="TIGR02227">
    <property type="entry name" value="sigpep_I_bact"/>
    <property type="match status" value="1"/>
</dbReference>
<dbReference type="EMBL" id="MRTP01000016">
    <property type="protein sequence ID" value="OMF48802.1"/>
    <property type="molecule type" value="Genomic_DNA"/>
</dbReference>
<proteinExistence type="inferred from homology"/>
<comment type="subcellular location">
    <subcellularLocation>
        <location evidence="2">Cell membrane</location>
        <topology evidence="2">Single-pass type II membrane protein</topology>
    </subcellularLocation>
    <subcellularLocation>
        <location evidence="9">Membrane</location>
        <topology evidence="9">Single-pass type II membrane protein</topology>
    </subcellularLocation>
</comment>
<name>A0A1R1EAP7_9BACL</name>
<dbReference type="GO" id="GO:0005886">
    <property type="term" value="C:plasma membrane"/>
    <property type="evidence" value="ECO:0007669"/>
    <property type="project" value="UniProtKB-SubCell"/>
</dbReference>
<dbReference type="CDD" id="cd06530">
    <property type="entry name" value="S26_SPase_I"/>
    <property type="match status" value="1"/>
</dbReference>
<evidence type="ECO:0000256" key="6">
    <source>
        <dbReference type="ARBA" id="ARBA00022801"/>
    </source>
</evidence>
<keyword evidence="8" id="KW-0812">Transmembrane</keyword>
<feature type="region of interest" description="Disordered" evidence="10">
    <location>
        <begin position="1"/>
        <end position="23"/>
    </location>
</feature>
<feature type="transmembrane region" description="Helical" evidence="8">
    <location>
        <begin position="36"/>
        <end position="57"/>
    </location>
</feature>
<dbReference type="InterPro" id="IPR019533">
    <property type="entry name" value="Peptidase_S26"/>
</dbReference>
<keyword evidence="8" id="KW-1133">Transmembrane helix</keyword>
<evidence type="ECO:0000256" key="4">
    <source>
        <dbReference type="ARBA" id="ARBA00013208"/>
    </source>
</evidence>
<protein>
    <recommendedName>
        <fullName evidence="4 8">Signal peptidase I</fullName>
        <ecNumber evidence="4 8">3.4.21.89</ecNumber>
    </recommendedName>
</protein>
<evidence type="ECO:0000256" key="9">
    <source>
        <dbReference type="RuleBase" id="RU362042"/>
    </source>
</evidence>
<dbReference type="PROSITE" id="PS00501">
    <property type="entry name" value="SPASE_I_1"/>
    <property type="match status" value="1"/>
</dbReference>
<gene>
    <name evidence="12" type="ORF">BK138_31070</name>
</gene>
<dbReference type="GO" id="GO:0004252">
    <property type="term" value="F:serine-type endopeptidase activity"/>
    <property type="evidence" value="ECO:0007669"/>
    <property type="project" value="InterPro"/>
</dbReference>
<comment type="similarity">
    <text evidence="3 9">Belongs to the peptidase S26 family.</text>
</comment>
<organism evidence="12 13">
    <name type="scientific">Paenibacillus rhizosphaerae</name>
    <dbReference type="NCBI Taxonomy" id="297318"/>
    <lineage>
        <taxon>Bacteria</taxon>
        <taxon>Bacillati</taxon>
        <taxon>Bacillota</taxon>
        <taxon>Bacilli</taxon>
        <taxon>Bacillales</taxon>
        <taxon>Paenibacillaceae</taxon>
        <taxon>Paenibacillus</taxon>
    </lineage>
</organism>
<keyword evidence="13" id="KW-1185">Reference proteome</keyword>
<feature type="active site" evidence="7">
    <location>
        <position position="110"/>
    </location>
</feature>
<dbReference type="AlphaFoldDB" id="A0A1R1EAP7"/>
<dbReference type="Proteomes" id="UP000187172">
    <property type="component" value="Unassembled WGS sequence"/>
</dbReference>
<dbReference type="PANTHER" id="PTHR43390">
    <property type="entry name" value="SIGNAL PEPTIDASE I"/>
    <property type="match status" value="1"/>
</dbReference>
<comment type="catalytic activity">
    <reaction evidence="1 8">
        <text>Cleavage of hydrophobic, N-terminal signal or leader sequences from secreted and periplasmic proteins.</text>
        <dbReference type="EC" id="3.4.21.89"/>
    </reaction>
</comment>
<reference evidence="12 13" key="1">
    <citation type="submission" date="2016-11" db="EMBL/GenBank/DDBJ databases">
        <title>Paenibacillus species isolates.</title>
        <authorList>
            <person name="Beno S.M."/>
        </authorList>
    </citation>
    <scope>NUCLEOTIDE SEQUENCE [LARGE SCALE GENOMIC DNA]</scope>
    <source>
        <strain evidence="12 13">FSL R5-0378</strain>
    </source>
</reference>
<evidence type="ECO:0000256" key="8">
    <source>
        <dbReference type="RuleBase" id="RU003993"/>
    </source>
</evidence>
<dbReference type="STRING" id="297318.BK138_31070"/>
<dbReference type="InterPro" id="IPR019757">
    <property type="entry name" value="Pept_S26A_signal_pept_1_Lys-AS"/>
</dbReference>
<evidence type="ECO:0000256" key="1">
    <source>
        <dbReference type="ARBA" id="ARBA00000677"/>
    </source>
</evidence>
<dbReference type="Gene3D" id="2.10.109.10">
    <property type="entry name" value="Umud Fragment, subunit A"/>
    <property type="match status" value="1"/>
</dbReference>
<sequence length="201" mass="22755">MNQVDQREQGRPEPVPVTTPGEQAGKRGWLSEFWDWAKTLVIAFVIMMLLNLFVFNLSMVRGQSMQPTLVEQERLFVDKIVYDFTAPKHGEVVVLRDPSNGPEKKEFLVKRIIGVPGDTVEVKSHKLYVNGKEQSEPYTEVEIQDADFGPVKLDKDHYFVMGDNRHAGASRDSRSFGSVEASAIVGRAEFIFWPLSKARSL</sequence>
<keyword evidence="6 8" id="KW-0378">Hydrolase</keyword>
<dbReference type="GO" id="GO:0009003">
    <property type="term" value="F:signal peptidase activity"/>
    <property type="evidence" value="ECO:0007669"/>
    <property type="project" value="UniProtKB-EC"/>
</dbReference>
<feature type="active site" evidence="7">
    <location>
        <position position="64"/>
    </location>
</feature>
<dbReference type="InterPro" id="IPR036286">
    <property type="entry name" value="LexA/Signal_pep-like_sf"/>
</dbReference>
<comment type="caution">
    <text evidence="12">The sequence shown here is derived from an EMBL/GenBank/DDBJ whole genome shotgun (WGS) entry which is preliminary data.</text>
</comment>
<dbReference type="PROSITE" id="PS00760">
    <property type="entry name" value="SPASE_I_2"/>
    <property type="match status" value="1"/>
</dbReference>
<keyword evidence="8" id="KW-0472">Membrane</keyword>
<evidence type="ECO:0000256" key="3">
    <source>
        <dbReference type="ARBA" id="ARBA00009370"/>
    </source>
</evidence>
<evidence type="ECO:0000313" key="13">
    <source>
        <dbReference type="Proteomes" id="UP000187172"/>
    </source>
</evidence>
<evidence type="ECO:0000259" key="11">
    <source>
        <dbReference type="Pfam" id="PF10502"/>
    </source>
</evidence>
<evidence type="ECO:0000256" key="7">
    <source>
        <dbReference type="PIRSR" id="PIRSR600223-1"/>
    </source>
</evidence>
<evidence type="ECO:0000256" key="2">
    <source>
        <dbReference type="ARBA" id="ARBA00004401"/>
    </source>
</evidence>
<dbReference type="InterPro" id="IPR019756">
    <property type="entry name" value="Pept_S26A_signal_pept_1_Ser-AS"/>
</dbReference>
<dbReference type="PANTHER" id="PTHR43390:SF1">
    <property type="entry name" value="CHLOROPLAST PROCESSING PEPTIDASE"/>
    <property type="match status" value="1"/>
</dbReference>
<accession>A0A1R1EAP7</accession>
<dbReference type="EC" id="3.4.21.89" evidence="4 8"/>
<dbReference type="InterPro" id="IPR000223">
    <property type="entry name" value="Pept_S26A_signal_pept_1"/>
</dbReference>
<feature type="compositionally biased region" description="Basic and acidic residues" evidence="10">
    <location>
        <begin position="1"/>
        <end position="11"/>
    </location>
</feature>
<feature type="domain" description="Peptidase S26" evidence="11">
    <location>
        <begin position="34"/>
        <end position="193"/>
    </location>
</feature>
<keyword evidence="5 8" id="KW-0645">Protease</keyword>
<evidence type="ECO:0000313" key="12">
    <source>
        <dbReference type="EMBL" id="OMF48802.1"/>
    </source>
</evidence>
<evidence type="ECO:0000256" key="10">
    <source>
        <dbReference type="SAM" id="MobiDB-lite"/>
    </source>
</evidence>
<dbReference type="PRINTS" id="PR00727">
    <property type="entry name" value="LEADERPTASE"/>
</dbReference>
<evidence type="ECO:0000256" key="5">
    <source>
        <dbReference type="ARBA" id="ARBA00022670"/>
    </source>
</evidence>
<dbReference type="RefSeq" id="WP_076175838.1">
    <property type="nucleotide sequence ID" value="NZ_MRTP01000016.1"/>
</dbReference>